<reference evidence="5" key="1">
    <citation type="journal article" date="2019" name="Int. J. Syst. Evol. Microbiol.">
        <title>The Global Catalogue of Microorganisms (GCM) 10K type strain sequencing project: providing services to taxonomists for standard genome sequencing and annotation.</title>
        <authorList>
            <consortium name="The Broad Institute Genomics Platform"/>
            <consortium name="The Broad Institute Genome Sequencing Center for Infectious Disease"/>
            <person name="Wu L."/>
            <person name="Ma J."/>
        </authorList>
    </citation>
    <scope>NUCLEOTIDE SEQUENCE [LARGE SCALE GENOMIC DNA]</scope>
    <source>
        <strain evidence="5">CCUG 58938</strain>
    </source>
</reference>
<dbReference type="EMBL" id="JBHTKA010000007">
    <property type="protein sequence ID" value="MFD1001198.1"/>
    <property type="molecule type" value="Genomic_DNA"/>
</dbReference>
<protein>
    <submittedName>
        <fullName evidence="4">DUF4349 domain-containing protein</fullName>
    </submittedName>
</protein>
<keyword evidence="2" id="KW-0732">Signal</keyword>
<feature type="domain" description="DUF4349" evidence="3">
    <location>
        <begin position="66"/>
        <end position="272"/>
    </location>
</feature>
<feature type="transmembrane region" description="Helical" evidence="1">
    <location>
        <begin position="250"/>
        <end position="274"/>
    </location>
</feature>
<sequence>MKNTWYIFLVSLCLFSACAAKQEAELSTADTITDEQLVTAENKLTQNQLAATPQPQRDLYSDGKTKLIKTVNYRFEVENVKRATENIEAAIKKYPAYISGSNLRLDNPILENKLSIRVQSEFFYDLLKDIDKEARFVNFRDVNTTDASKEFVDLESRLKTKREVEERYMDILRKKAGSIEELLEAEKQIGALHEEIEATISRMNYLKEQISYSTINLEFYQTISQEVAAADATTSKDKFTDAMKTGWEGLITLVIALVYIWPILIAAGSIVIYLKFFRRKPLPYKQA</sequence>
<dbReference type="Proteomes" id="UP001597112">
    <property type="component" value="Unassembled WGS sequence"/>
</dbReference>
<gene>
    <name evidence="4" type="ORF">ACFQ21_17855</name>
</gene>
<dbReference type="RefSeq" id="WP_377580645.1">
    <property type="nucleotide sequence ID" value="NZ_JBHTKA010000007.1"/>
</dbReference>
<dbReference type="Pfam" id="PF14257">
    <property type="entry name" value="DUF4349"/>
    <property type="match status" value="1"/>
</dbReference>
<organism evidence="4 5">
    <name type="scientific">Ohtaekwangia kribbensis</name>
    <dbReference type="NCBI Taxonomy" id="688913"/>
    <lineage>
        <taxon>Bacteria</taxon>
        <taxon>Pseudomonadati</taxon>
        <taxon>Bacteroidota</taxon>
        <taxon>Cytophagia</taxon>
        <taxon>Cytophagales</taxon>
        <taxon>Fulvivirgaceae</taxon>
        <taxon>Ohtaekwangia</taxon>
    </lineage>
</organism>
<keyword evidence="5" id="KW-1185">Reference proteome</keyword>
<accession>A0ABW3K5C4</accession>
<comment type="caution">
    <text evidence="4">The sequence shown here is derived from an EMBL/GenBank/DDBJ whole genome shotgun (WGS) entry which is preliminary data.</text>
</comment>
<keyword evidence="1" id="KW-0472">Membrane</keyword>
<keyword evidence="1" id="KW-0812">Transmembrane</keyword>
<feature type="signal peptide" evidence="2">
    <location>
        <begin position="1"/>
        <end position="19"/>
    </location>
</feature>
<evidence type="ECO:0000313" key="4">
    <source>
        <dbReference type="EMBL" id="MFD1001198.1"/>
    </source>
</evidence>
<name>A0ABW3K5C4_9BACT</name>
<dbReference type="InterPro" id="IPR025645">
    <property type="entry name" value="DUF4349"/>
</dbReference>
<dbReference type="PROSITE" id="PS51257">
    <property type="entry name" value="PROKAR_LIPOPROTEIN"/>
    <property type="match status" value="1"/>
</dbReference>
<feature type="chain" id="PRO_5045811393" evidence="2">
    <location>
        <begin position="20"/>
        <end position="287"/>
    </location>
</feature>
<evidence type="ECO:0000256" key="1">
    <source>
        <dbReference type="SAM" id="Phobius"/>
    </source>
</evidence>
<keyword evidence="1" id="KW-1133">Transmembrane helix</keyword>
<evidence type="ECO:0000259" key="3">
    <source>
        <dbReference type="Pfam" id="PF14257"/>
    </source>
</evidence>
<proteinExistence type="predicted"/>
<evidence type="ECO:0000313" key="5">
    <source>
        <dbReference type="Proteomes" id="UP001597112"/>
    </source>
</evidence>
<evidence type="ECO:0000256" key="2">
    <source>
        <dbReference type="SAM" id="SignalP"/>
    </source>
</evidence>